<dbReference type="Proteomes" id="UP000614610">
    <property type="component" value="Unassembled WGS sequence"/>
</dbReference>
<dbReference type="InterPro" id="IPR041988">
    <property type="entry name" value="Ribosomal_uL24_KOW"/>
</dbReference>
<dbReference type="OrthoDB" id="359154at2759"/>
<dbReference type="Pfam" id="PF22682">
    <property type="entry name" value="Ribosomal_uL24m-like"/>
    <property type="match status" value="1"/>
</dbReference>
<dbReference type="InterPro" id="IPR005824">
    <property type="entry name" value="KOW"/>
</dbReference>
<dbReference type="GO" id="GO:0003723">
    <property type="term" value="F:RNA binding"/>
    <property type="evidence" value="ECO:0007669"/>
    <property type="project" value="InterPro"/>
</dbReference>
<evidence type="ECO:0000256" key="4">
    <source>
        <dbReference type="SAM" id="MobiDB-lite"/>
    </source>
</evidence>
<organism evidence="7 8">
    <name type="scientific">Orbilia oligospora</name>
    <name type="common">Nematode-trapping fungus</name>
    <name type="synonym">Arthrobotrys oligospora</name>
    <dbReference type="NCBI Taxonomy" id="2813651"/>
    <lineage>
        <taxon>Eukaryota</taxon>
        <taxon>Fungi</taxon>
        <taxon>Dikarya</taxon>
        <taxon>Ascomycota</taxon>
        <taxon>Pezizomycotina</taxon>
        <taxon>Orbiliomycetes</taxon>
        <taxon>Orbiliales</taxon>
        <taxon>Orbiliaceae</taxon>
        <taxon>Orbilia</taxon>
    </lineage>
</organism>
<dbReference type="InterPro" id="IPR014722">
    <property type="entry name" value="Rib_uL2_dom2"/>
</dbReference>
<sequence>MERIIRRTILAKASAARRYAREAQLKIAYKRMKRNQYDAMLREHHRYVAKIKSELVEDVKMGPLAPIRGRDAKDRIARDLPTADAMRLPEVVEPRKFFNIAVGDRVVILNGKDRNKVGLVKEVDPDTDSVKVQGLNVYPIRTPDYFEGLDGGDSPGMDQECSIAYTDVRLVHPIEDPKTGALRDAIVKKIRISNVTKDAQGKKTWTRWVAFSNTEIPWPKKTEPEYQDEQCDTKRMDAEERTYVPTLLKPPIPDGVINELRGKFSKFRDRHDREYIEQKMREDEEEKSRKKARVVTPLMDINRKIRREKIEKGKTQKLTGSILEQLGRTMAQSATPFMKERPNRLKILAEIERQEEAGFGFRPALGQLPARNLETSPAASRSAPPS</sequence>
<evidence type="ECO:0000256" key="1">
    <source>
        <dbReference type="ARBA" id="ARBA00010618"/>
    </source>
</evidence>
<dbReference type="Proteomes" id="UP000483672">
    <property type="component" value="Unassembled WGS sequence"/>
</dbReference>
<dbReference type="Gene3D" id="2.30.30.30">
    <property type="match status" value="1"/>
</dbReference>
<feature type="region of interest" description="Disordered" evidence="4">
    <location>
        <begin position="359"/>
        <end position="386"/>
    </location>
</feature>
<comment type="caution">
    <text evidence="7">The sequence shown here is derived from an EMBL/GenBank/DDBJ whole genome shotgun (WGS) entry which is preliminary data.</text>
</comment>
<dbReference type="GO" id="GO:1990904">
    <property type="term" value="C:ribonucleoprotein complex"/>
    <property type="evidence" value="ECO:0007669"/>
    <property type="project" value="UniProtKB-KW"/>
</dbReference>
<dbReference type="SMART" id="SM00739">
    <property type="entry name" value="KOW"/>
    <property type="match status" value="1"/>
</dbReference>
<evidence type="ECO:0000256" key="2">
    <source>
        <dbReference type="ARBA" id="ARBA00022980"/>
    </source>
</evidence>
<name>A0A6G1MG78_ORBOL</name>
<evidence type="ECO:0000259" key="5">
    <source>
        <dbReference type="SMART" id="SM00739"/>
    </source>
</evidence>
<feature type="domain" description="KOW" evidence="5">
    <location>
        <begin position="99"/>
        <end position="126"/>
    </location>
</feature>
<dbReference type="GO" id="GO:0006412">
    <property type="term" value="P:translation"/>
    <property type="evidence" value="ECO:0007669"/>
    <property type="project" value="InterPro"/>
</dbReference>
<keyword evidence="3" id="KW-0687">Ribonucleoprotein</keyword>
<evidence type="ECO:0000313" key="6">
    <source>
        <dbReference type="EMBL" id="KAF3198930.1"/>
    </source>
</evidence>
<proteinExistence type="inferred from homology"/>
<dbReference type="PROSITE" id="PS01108">
    <property type="entry name" value="RIBOSOMAL_L24"/>
    <property type="match status" value="1"/>
</dbReference>
<feature type="compositionally biased region" description="Low complexity" evidence="4">
    <location>
        <begin position="376"/>
        <end position="386"/>
    </location>
</feature>
<reference evidence="7 8" key="1">
    <citation type="submission" date="2019-06" db="EMBL/GenBank/DDBJ databases">
        <authorList>
            <person name="Palmer J.M."/>
        </authorList>
    </citation>
    <scope>NUCLEOTIDE SEQUENCE [LARGE SCALE GENOMIC DNA]</scope>
    <source>
        <strain evidence="7 8">TWF191</strain>
        <strain evidence="6">TWF679</strain>
    </source>
</reference>
<accession>A0A6G1MG78</accession>
<comment type="similarity">
    <text evidence="1">Belongs to the universal ribosomal protein uL24 family.</text>
</comment>
<protein>
    <recommendedName>
        <fullName evidence="5">KOW domain-containing protein</fullName>
    </recommendedName>
</protein>
<dbReference type="EMBL" id="WIWT01000125">
    <property type="protein sequence ID" value="KAF3198930.1"/>
    <property type="molecule type" value="Genomic_DNA"/>
</dbReference>
<gene>
    <name evidence="7" type="ORF">TWF191_008928</name>
    <name evidence="6" type="ORF">TWF679_001719</name>
</gene>
<dbReference type="CDD" id="cd06089">
    <property type="entry name" value="KOW_RPL26"/>
    <property type="match status" value="1"/>
</dbReference>
<dbReference type="SUPFAM" id="SSF50104">
    <property type="entry name" value="Translation proteins SH3-like domain"/>
    <property type="match status" value="1"/>
</dbReference>
<keyword evidence="2" id="KW-0689">Ribosomal protein</keyword>
<dbReference type="GO" id="GO:0005840">
    <property type="term" value="C:ribosome"/>
    <property type="evidence" value="ECO:0007669"/>
    <property type="project" value="UniProtKB-KW"/>
</dbReference>
<evidence type="ECO:0000313" key="7">
    <source>
        <dbReference type="EMBL" id="KAF3216683.1"/>
    </source>
</evidence>
<dbReference type="AlphaFoldDB" id="A0A6G1MG78"/>
<dbReference type="PANTHER" id="PTHR12903">
    <property type="entry name" value="MITOCHONDRIAL RIBOSOMAL PROTEIN L24"/>
    <property type="match status" value="1"/>
</dbReference>
<dbReference type="EMBL" id="WIPF01000062">
    <property type="protein sequence ID" value="KAF3216683.1"/>
    <property type="molecule type" value="Genomic_DNA"/>
</dbReference>
<dbReference type="InterPro" id="IPR005825">
    <property type="entry name" value="Ribosomal_uL24_CS"/>
</dbReference>
<evidence type="ECO:0000256" key="3">
    <source>
        <dbReference type="ARBA" id="ARBA00023274"/>
    </source>
</evidence>
<dbReference type="InterPro" id="IPR003256">
    <property type="entry name" value="Ribosomal_uL24"/>
</dbReference>
<dbReference type="GO" id="GO:0003735">
    <property type="term" value="F:structural constituent of ribosome"/>
    <property type="evidence" value="ECO:0007669"/>
    <property type="project" value="InterPro"/>
</dbReference>
<evidence type="ECO:0000313" key="8">
    <source>
        <dbReference type="Proteomes" id="UP000483672"/>
    </source>
</evidence>
<dbReference type="InterPro" id="IPR008991">
    <property type="entry name" value="Translation_prot_SH3-like_sf"/>
</dbReference>